<protein>
    <recommendedName>
        <fullName evidence="2">Methyltransferase domain-containing protein</fullName>
    </recommendedName>
</protein>
<evidence type="ECO:0000313" key="3">
    <source>
        <dbReference type="EMBL" id="RCH95714.1"/>
    </source>
</evidence>
<dbReference type="CDD" id="cd02440">
    <property type="entry name" value="AdoMet_MTases"/>
    <property type="match status" value="1"/>
</dbReference>
<feature type="compositionally biased region" description="Low complexity" evidence="1">
    <location>
        <begin position="44"/>
        <end position="53"/>
    </location>
</feature>
<proteinExistence type="predicted"/>
<dbReference type="InterPro" id="IPR041698">
    <property type="entry name" value="Methyltransf_25"/>
</dbReference>
<dbReference type="GO" id="GO:0008168">
    <property type="term" value="F:methyltransferase activity"/>
    <property type="evidence" value="ECO:0007669"/>
    <property type="project" value="TreeGrafter"/>
</dbReference>
<dbReference type="Gene3D" id="3.40.50.150">
    <property type="entry name" value="Vaccinia Virus protein VP39"/>
    <property type="match status" value="1"/>
</dbReference>
<feature type="region of interest" description="Disordered" evidence="1">
    <location>
        <begin position="1"/>
        <end position="64"/>
    </location>
</feature>
<accession>A0A367K0H8</accession>
<comment type="caution">
    <text evidence="3">The sequence shown here is derived from an EMBL/GenBank/DDBJ whole genome shotgun (WGS) entry which is preliminary data.</text>
</comment>
<dbReference type="SUPFAM" id="SSF53335">
    <property type="entry name" value="S-adenosyl-L-methionine-dependent methyltransferases"/>
    <property type="match status" value="1"/>
</dbReference>
<dbReference type="InterPro" id="IPR029063">
    <property type="entry name" value="SAM-dependent_MTases_sf"/>
</dbReference>
<organism evidence="3 4">
    <name type="scientific">Rhizopus stolonifer</name>
    <name type="common">Rhizopus nigricans</name>
    <dbReference type="NCBI Taxonomy" id="4846"/>
    <lineage>
        <taxon>Eukaryota</taxon>
        <taxon>Fungi</taxon>
        <taxon>Fungi incertae sedis</taxon>
        <taxon>Mucoromycota</taxon>
        <taxon>Mucoromycotina</taxon>
        <taxon>Mucoromycetes</taxon>
        <taxon>Mucorales</taxon>
        <taxon>Mucorineae</taxon>
        <taxon>Rhizopodaceae</taxon>
        <taxon>Rhizopus</taxon>
    </lineage>
</organism>
<dbReference type="STRING" id="4846.A0A367K0H8"/>
<sequence>MGQPQSTDTGVVMDTPKSYPNNQPRPAKPALKKPPPNMGSFFDAQMAAPMPHAQARKPNRPKDDFNFYFEVASVTPQPVTNTKSRSQNSNSSLKTSSKKSSSLYPSSTQLSQKKKGTPTSSSASSIASSTLPGDLNESSIKNSKTETKTSNYLVIQNRKYWKGQGSQNFILPYDDDESDRLMTLHYILKSTFQGNFTAPVYPLLEQNVCRAKALDIGCGAGTWILEMATEFPNAEFYGVDECPMFPTHIKPGNSHFLAHNVLKGLPYEDKTFDFVYMRNMILYFTPEELSSLLMEISRVMKPGAYFEIIDTNYTVRHAGPITSKAINTDLKSLLYAGSLATKATQHDSTTSHPIFSYLTLATSLQKPATSFIGSFIDISQEHATLPLGWGGNQISTLHAKNFMGFLTGLQSKNQEIQIPMNKHMIDDVMDECERYKSYLDWFSCYARKPPMDDEHIDQSTLDSIHEFVEGFVDV</sequence>
<gene>
    <name evidence="3" type="ORF">CU098_009262</name>
</gene>
<feature type="compositionally biased region" description="Low complexity" evidence="1">
    <location>
        <begin position="80"/>
        <end position="111"/>
    </location>
</feature>
<evidence type="ECO:0000259" key="2">
    <source>
        <dbReference type="Pfam" id="PF13649"/>
    </source>
</evidence>
<feature type="domain" description="Methyltransferase" evidence="2">
    <location>
        <begin position="214"/>
        <end position="303"/>
    </location>
</feature>
<keyword evidence="4" id="KW-1185">Reference proteome</keyword>
<dbReference type="Proteomes" id="UP000253551">
    <property type="component" value="Unassembled WGS sequence"/>
</dbReference>
<name>A0A367K0H8_RHIST</name>
<dbReference type="AlphaFoldDB" id="A0A367K0H8"/>
<dbReference type="PANTHER" id="PTHR43591:SF24">
    <property type="entry name" value="2-METHOXY-6-POLYPRENYL-1,4-BENZOQUINOL METHYLASE, MITOCHONDRIAL"/>
    <property type="match status" value="1"/>
</dbReference>
<evidence type="ECO:0000313" key="4">
    <source>
        <dbReference type="Proteomes" id="UP000253551"/>
    </source>
</evidence>
<dbReference type="Pfam" id="PF13649">
    <property type="entry name" value="Methyltransf_25"/>
    <property type="match status" value="1"/>
</dbReference>
<reference evidence="3 4" key="1">
    <citation type="journal article" date="2018" name="G3 (Bethesda)">
        <title>Phylogenetic and Phylogenomic Definition of Rhizopus Species.</title>
        <authorList>
            <person name="Gryganskyi A.P."/>
            <person name="Golan J."/>
            <person name="Dolatabadi S."/>
            <person name="Mondo S."/>
            <person name="Robb S."/>
            <person name="Idnurm A."/>
            <person name="Muszewska A."/>
            <person name="Steczkiewicz K."/>
            <person name="Masonjones S."/>
            <person name="Liao H.L."/>
            <person name="Gajdeczka M.T."/>
            <person name="Anike F."/>
            <person name="Vuek A."/>
            <person name="Anishchenko I.M."/>
            <person name="Voigt K."/>
            <person name="de Hoog G.S."/>
            <person name="Smith M.E."/>
            <person name="Heitman J."/>
            <person name="Vilgalys R."/>
            <person name="Stajich J.E."/>
        </authorList>
    </citation>
    <scope>NUCLEOTIDE SEQUENCE [LARGE SCALE GENOMIC DNA]</scope>
    <source>
        <strain evidence="3 4">LSU 92-RS-03</strain>
    </source>
</reference>
<evidence type="ECO:0000256" key="1">
    <source>
        <dbReference type="SAM" id="MobiDB-lite"/>
    </source>
</evidence>
<dbReference type="EMBL" id="PJQM01002395">
    <property type="protein sequence ID" value="RCH95714.1"/>
    <property type="molecule type" value="Genomic_DNA"/>
</dbReference>
<dbReference type="OrthoDB" id="2013972at2759"/>
<feature type="compositionally biased region" description="Low complexity" evidence="1">
    <location>
        <begin position="120"/>
        <end position="129"/>
    </location>
</feature>
<feature type="region of interest" description="Disordered" evidence="1">
    <location>
        <begin position="78"/>
        <end position="143"/>
    </location>
</feature>
<dbReference type="PANTHER" id="PTHR43591">
    <property type="entry name" value="METHYLTRANSFERASE"/>
    <property type="match status" value="1"/>
</dbReference>